<evidence type="ECO:0000313" key="11">
    <source>
        <dbReference type="Proteomes" id="UP001152799"/>
    </source>
</evidence>
<sequence>MTETNRICPVLKHPDQYTPDTQDLLINKVARDYWLSTLERTVARFVDRAGALNPDNPKATEHANLCLEQFHSLVEKSRIDPRILNPLSVRTLLDFHEENLRVHFIDAWKLQKETETTQALMTFGHRIKEIDSIADFDKKWLEIVKGLLAGNVFDWGSQLFSEILETSPAFGLDHALQRIESRPWFIDDVDLWIRRLAFARFKSAVVFVDNAGVDFVLGILPFVRELLSMGTRVIVTANSYPSLNDVTFDELNLYCCKAAQQCHILKEAIATGQLLTAANGQKGPCLDLKNIPAELCDLMAESDLIVLEGMGRSVHTNLHTEFLVDCLKTAVIKNDFLAKSLGASSQFSVVFKYEPSST</sequence>
<evidence type="ECO:0000256" key="8">
    <source>
        <dbReference type="ARBA" id="ARBA00046055"/>
    </source>
</evidence>
<dbReference type="AlphaFoldDB" id="A0A9N9MUW5"/>
<reference evidence="10" key="1">
    <citation type="submission" date="2022-01" db="EMBL/GenBank/DDBJ databases">
        <authorList>
            <person name="King R."/>
        </authorList>
    </citation>
    <scope>NUCLEOTIDE SEQUENCE</scope>
</reference>
<dbReference type="InterPro" id="IPR002791">
    <property type="entry name" value="ARMT1-like_metal-bd"/>
</dbReference>
<proteinExistence type="predicted"/>
<dbReference type="GO" id="GO:0005634">
    <property type="term" value="C:nucleus"/>
    <property type="evidence" value="ECO:0007669"/>
    <property type="project" value="TreeGrafter"/>
</dbReference>
<evidence type="ECO:0000259" key="9">
    <source>
        <dbReference type="Pfam" id="PF01937"/>
    </source>
</evidence>
<dbReference type="SUPFAM" id="SSF111321">
    <property type="entry name" value="AF1104-like"/>
    <property type="match status" value="1"/>
</dbReference>
<comment type="cofactor">
    <cofactor evidence="1">
        <name>Ni(2+)</name>
        <dbReference type="ChEBI" id="CHEBI:49786"/>
    </cofactor>
</comment>
<evidence type="ECO:0000256" key="5">
    <source>
        <dbReference type="ARBA" id="ARBA00023074"/>
    </source>
</evidence>
<dbReference type="InterPro" id="IPR004567">
    <property type="entry name" value="Type_II_PanK"/>
</dbReference>
<dbReference type="Proteomes" id="UP001152799">
    <property type="component" value="Chromosome 7"/>
</dbReference>
<dbReference type="GO" id="GO:0005829">
    <property type="term" value="C:cytosol"/>
    <property type="evidence" value="ECO:0007669"/>
    <property type="project" value="TreeGrafter"/>
</dbReference>
<dbReference type="Pfam" id="PF01937">
    <property type="entry name" value="ARMT1-like_dom"/>
    <property type="match status" value="1"/>
</dbReference>
<dbReference type="InterPro" id="IPR036075">
    <property type="entry name" value="ARMT-1-like_metal-bd_sf"/>
</dbReference>
<dbReference type="GO" id="GO:0015937">
    <property type="term" value="P:coenzyme A biosynthetic process"/>
    <property type="evidence" value="ECO:0007669"/>
    <property type="project" value="InterPro"/>
</dbReference>
<keyword evidence="5" id="KW-0944">Nitration</keyword>
<keyword evidence="4" id="KW-0533">Nickel</keyword>
<accession>A0A9N9MUW5</accession>
<evidence type="ECO:0000256" key="1">
    <source>
        <dbReference type="ARBA" id="ARBA00001967"/>
    </source>
</evidence>
<keyword evidence="11" id="KW-1185">Reference proteome</keyword>
<evidence type="ECO:0000256" key="4">
    <source>
        <dbReference type="ARBA" id="ARBA00022596"/>
    </source>
</evidence>
<gene>
    <name evidence="10" type="ORF">CEUTPL_LOCUS12431</name>
</gene>
<evidence type="ECO:0000256" key="2">
    <source>
        <dbReference type="ARBA" id="ARBA00011388"/>
    </source>
</evidence>
<evidence type="ECO:0000256" key="7">
    <source>
        <dbReference type="ARBA" id="ARBA00032948"/>
    </source>
</evidence>
<dbReference type="PANTHER" id="PTHR12280">
    <property type="entry name" value="PANTOTHENATE KINASE"/>
    <property type="match status" value="1"/>
</dbReference>
<evidence type="ECO:0000256" key="3">
    <source>
        <dbReference type="ARBA" id="ARBA00019490"/>
    </source>
</evidence>
<feature type="domain" description="Damage-control phosphatase ARMT1-like metal-binding" evidence="9">
    <location>
        <begin position="91"/>
        <end position="344"/>
    </location>
</feature>
<comment type="catalytic activity">
    <reaction evidence="6">
        <text>(R)-4'-phospho-S-sulfopantetheine + H2O = (R)-S-sulfopantetheine + phosphate</text>
        <dbReference type="Rhea" id="RHEA:68340"/>
        <dbReference type="ChEBI" id="CHEBI:15377"/>
        <dbReference type="ChEBI" id="CHEBI:43474"/>
        <dbReference type="ChEBI" id="CHEBI:177302"/>
        <dbReference type="ChEBI" id="CHEBI:177303"/>
    </reaction>
    <physiologicalReaction direction="left-to-right" evidence="6">
        <dbReference type="Rhea" id="RHEA:68341"/>
    </physiologicalReaction>
</comment>
<dbReference type="GO" id="GO:0005524">
    <property type="term" value="F:ATP binding"/>
    <property type="evidence" value="ECO:0007669"/>
    <property type="project" value="InterPro"/>
</dbReference>
<dbReference type="EMBL" id="OU892283">
    <property type="protein sequence ID" value="CAG9772009.1"/>
    <property type="molecule type" value="Genomic_DNA"/>
</dbReference>
<evidence type="ECO:0000256" key="6">
    <source>
        <dbReference type="ARBA" id="ARBA00029347"/>
    </source>
</evidence>
<organism evidence="10 11">
    <name type="scientific">Ceutorhynchus assimilis</name>
    <name type="common">cabbage seed weevil</name>
    <dbReference type="NCBI Taxonomy" id="467358"/>
    <lineage>
        <taxon>Eukaryota</taxon>
        <taxon>Metazoa</taxon>
        <taxon>Ecdysozoa</taxon>
        <taxon>Arthropoda</taxon>
        <taxon>Hexapoda</taxon>
        <taxon>Insecta</taxon>
        <taxon>Pterygota</taxon>
        <taxon>Neoptera</taxon>
        <taxon>Endopterygota</taxon>
        <taxon>Coleoptera</taxon>
        <taxon>Polyphaga</taxon>
        <taxon>Cucujiformia</taxon>
        <taxon>Curculionidae</taxon>
        <taxon>Ceutorhynchinae</taxon>
        <taxon>Ceutorhynchus</taxon>
    </lineage>
</organism>
<protein>
    <recommendedName>
        <fullName evidence="3">4'-phosphopantetheine phosphatase</fullName>
    </recommendedName>
    <alternativeName>
        <fullName evidence="7">Inactive pantothenic acid kinase 4</fullName>
    </alternativeName>
</protein>
<dbReference type="GO" id="GO:0004594">
    <property type="term" value="F:pantothenate kinase activity"/>
    <property type="evidence" value="ECO:0007669"/>
    <property type="project" value="TreeGrafter"/>
</dbReference>
<evidence type="ECO:0000313" key="10">
    <source>
        <dbReference type="EMBL" id="CAG9772009.1"/>
    </source>
</evidence>
<comment type="function">
    <text evidence="8">Phosphatase which shows a preference for 4'-phosphopantetheine and its oxidatively damaged forms (sulfonate or S-sulfonate), providing strong indirect evidence that the phosphatase activity pre-empts damage in the coenzyme A (CoA) pathway. Hydrolyzing excess 4'-phosphopantetheine could constitute a directed overflow mechanism to prevent its oxidation to the S-sulfonate, sulfonate, or other forms. Hydrolyzing 4'-phosphopantetheine sulfonate or S-sulfonate would forestall their conversion to inactive forms of CoA and acyl carrier protein. May play a role in the physiological regulation of CoA intracellular levels.</text>
</comment>
<dbReference type="OrthoDB" id="498611at2759"/>
<dbReference type="PANTHER" id="PTHR12280:SF35">
    <property type="entry name" value="4'-PHOSPHOPANTETHEINE PHOSPHATASE"/>
    <property type="match status" value="1"/>
</dbReference>
<name>A0A9N9MUW5_9CUCU</name>
<comment type="subunit">
    <text evidence="2">Homodimer. Interacts with PKM.</text>
</comment>
<dbReference type="Gene3D" id="3.40.50.10880">
    <property type="entry name" value="Uncharacterised protein PF01937, DUF89, domain 3"/>
    <property type="match status" value="1"/>
</dbReference>